<sequence>MPIDEAAAAVIAATAASMALIGARLLGGGDLGCVVDRASGTVSTFTGDVGAGRVSVYDRTTDCWVVGRCEDGEGPLWLYHQGTTGYLTLTPAGPGRLRGHDHTGHAAFEVLTSTAGDVVEVLDHGSGRRHDFLVHRADELAA</sequence>
<evidence type="ECO:0000313" key="2">
    <source>
        <dbReference type="EMBL" id="NEL52913.1"/>
    </source>
</evidence>
<dbReference type="AlphaFoldDB" id="A0A7K3WBK3"/>
<keyword evidence="1" id="KW-1133">Transmembrane helix</keyword>
<evidence type="ECO:0000256" key="1">
    <source>
        <dbReference type="SAM" id="Phobius"/>
    </source>
</evidence>
<protein>
    <submittedName>
        <fullName evidence="2">Uncharacterized protein</fullName>
    </submittedName>
</protein>
<evidence type="ECO:0000313" key="3">
    <source>
        <dbReference type="Proteomes" id="UP000470470"/>
    </source>
</evidence>
<feature type="transmembrane region" description="Helical" evidence="1">
    <location>
        <begin position="6"/>
        <end position="27"/>
    </location>
</feature>
<gene>
    <name evidence="2" type="ORF">G1H19_02640</name>
</gene>
<accession>A0A7K3WBK3</accession>
<dbReference type="EMBL" id="JAAGWK010000005">
    <property type="protein sequence ID" value="NEL52913.1"/>
    <property type="molecule type" value="Genomic_DNA"/>
</dbReference>
<name>A0A7K3WBK3_9ACTN</name>
<keyword evidence="1" id="KW-0812">Transmembrane</keyword>
<reference evidence="2 3" key="1">
    <citation type="submission" date="2020-02" db="EMBL/GenBank/DDBJ databases">
        <title>The whole genome sequence of CPCC 205119.</title>
        <authorList>
            <person name="Jiang Z."/>
        </authorList>
    </citation>
    <scope>NUCLEOTIDE SEQUENCE [LARGE SCALE GENOMIC DNA]</scope>
    <source>
        <strain evidence="2 3">CPCC 205119</strain>
    </source>
</reference>
<organism evidence="2 3">
    <name type="scientific">Goekera deserti</name>
    <dbReference type="NCBI Taxonomy" id="2497753"/>
    <lineage>
        <taxon>Bacteria</taxon>
        <taxon>Bacillati</taxon>
        <taxon>Actinomycetota</taxon>
        <taxon>Actinomycetes</taxon>
        <taxon>Geodermatophilales</taxon>
        <taxon>Geodermatophilaceae</taxon>
        <taxon>Goekera</taxon>
    </lineage>
</organism>
<dbReference type="Proteomes" id="UP000470470">
    <property type="component" value="Unassembled WGS sequence"/>
</dbReference>
<comment type="caution">
    <text evidence="2">The sequence shown here is derived from an EMBL/GenBank/DDBJ whole genome shotgun (WGS) entry which is preliminary data.</text>
</comment>
<keyword evidence="1" id="KW-0472">Membrane</keyword>
<dbReference type="RefSeq" id="WP_152731978.1">
    <property type="nucleotide sequence ID" value="NZ_JAABOZ010000005.1"/>
</dbReference>
<proteinExistence type="predicted"/>
<keyword evidence="3" id="KW-1185">Reference proteome</keyword>